<name>A0ABW6BV92_9BACT</name>
<evidence type="ECO:0000256" key="1">
    <source>
        <dbReference type="SAM" id="MobiDB-lite"/>
    </source>
</evidence>
<keyword evidence="3" id="KW-1185">Reference proteome</keyword>
<feature type="compositionally biased region" description="Polar residues" evidence="1">
    <location>
        <begin position="33"/>
        <end position="50"/>
    </location>
</feature>
<dbReference type="Proteomes" id="UP001597641">
    <property type="component" value="Unassembled WGS sequence"/>
</dbReference>
<protein>
    <submittedName>
        <fullName evidence="2">Uncharacterized protein</fullName>
    </submittedName>
</protein>
<feature type="compositionally biased region" description="Low complexity" evidence="1">
    <location>
        <begin position="17"/>
        <end position="32"/>
    </location>
</feature>
<organism evidence="2 3">
    <name type="scientific">Pontibacter toksunensis</name>
    <dbReference type="NCBI Taxonomy" id="1332631"/>
    <lineage>
        <taxon>Bacteria</taxon>
        <taxon>Pseudomonadati</taxon>
        <taxon>Bacteroidota</taxon>
        <taxon>Cytophagia</taxon>
        <taxon>Cytophagales</taxon>
        <taxon>Hymenobacteraceae</taxon>
        <taxon>Pontibacter</taxon>
    </lineage>
</organism>
<accession>A0ABW6BV92</accession>
<sequence>MGNHKRKPEPELNAPQTSTDNDSTISTSPSNPHSSNKTNGVTAGSVSKPKTTIKNRGKLKGVSAPESLVTVTSGVKADSVSESSKLKKE</sequence>
<gene>
    <name evidence="2" type="ORF">ACFS7Z_08180</name>
</gene>
<reference evidence="3" key="1">
    <citation type="journal article" date="2019" name="Int. J. Syst. Evol. Microbiol.">
        <title>The Global Catalogue of Microorganisms (GCM) 10K type strain sequencing project: providing services to taxonomists for standard genome sequencing and annotation.</title>
        <authorList>
            <consortium name="The Broad Institute Genomics Platform"/>
            <consortium name="The Broad Institute Genome Sequencing Center for Infectious Disease"/>
            <person name="Wu L."/>
            <person name="Ma J."/>
        </authorList>
    </citation>
    <scope>NUCLEOTIDE SEQUENCE [LARGE SCALE GENOMIC DNA]</scope>
    <source>
        <strain evidence="3">KCTC 23984</strain>
    </source>
</reference>
<dbReference type="EMBL" id="JBHUOX010000005">
    <property type="protein sequence ID" value="MFD3000334.1"/>
    <property type="molecule type" value="Genomic_DNA"/>
</dbReference>
<evidence type="ECO:0000313" key="2">
    <source>
        <dbReference type="EMBL" id="MFD3000334.1"/>
    </source>
</evidence>
<dbReference type="RefSeq" id="WP_377483244.1">
    <property type="nucleotide sequence ID" value="NZ_JBHUOX010000005.1"/>
</dbReference>
<comment type="caution">
    <text evidence="2">The sequence shown here is derived from an EMBL/GenBank/DDBJ whole genome shotgun (WGS) entry which is preliminary data.</text>
</comment>
<proteinExistence type="predicted"/>
<feature type="region of interest" description="Disordered" evidence="1">
    <location>
        <begin position="1"/>
        <end position="89"/>
    </location>
</feature>
<evidence type="ECO:0000313" key="3">
    <source>
        <dbReference type="Proteomes" id="UP001597641"/>
    </source>
</evidence>